<sequence>MRSVYNKYFVDNAVCYMENKISLQQILCQLDIIFPPFNRPTSCFQNRVLIVTEVS</sequence>
<reference evidence="1" key="1">
    <citation type="submission" date="2014-11" db="EMBL/GenBank/DDBJ databases">
        <authorList>
            <person name="Amaro Gonzalez C."/>
        </authorList>
    </citation>
    <scope>NUCLEOTIDE SEQUENCE</scope>
</reference>
<evidence type="ECO:0000313" key="1">
    <source>
        <dbReference type="EMBL" id="JAH79995.1"/>
    </source>
</evidence>
<accession>A0A0E9VRK2</accession>
<organism evidence="1">
    <name type="scientific">Anguilla anguilla</name>
    <name type="common">European freshwater eel</name>
    <name type="synonym">Muraena anguilla</name>
    <dbReference type="NCBI Taxonomy" id="7936"/>
    <lineage>
        <taxon>Eukaryota</taxon>
        <taxon>Metazoa</taxon>
        <taxon>Chordata</taxon>
        <taxon>Craniata</taxon>
        <taxon>Vertebrata</taxon>
        <taxon>Euteleostomi</taxon>
        <taxon>Actinopterygii</taxon>
        <taxon>Neopterygii</taxon>
        <taxon>Teleostei</taxon>
        <taxon>Anguilliformes</taxon>
        <taxon>Anguillidae</taxon>
        <taxon>Anguilla</taxon>
    </lineage>
</organism>
<proteinExistence type="predicted"/>
<name>A0A0E9VRK2_ANGAN</name>
<protein>
    <submittedName>
        <fullName evidence="1">Uncharacterized protein</fullName>
    </submittedName>
</protein>
<dbReference type="EMBL" id="GBXM01028582">
    <property type="protein sequence ID" value="JAH79995.1"/>
    <property type="molecule type" value="Transcribed_RNA"/>
</dbReference>
<reference evidence="1" key="2">
    <citation type="journal article" date="2015" name="Fish Shellfish Immunol.">
        <title>Early steps in the European eel (Anguilla anguilla)-Vibrio vulnificus interaction in the gills: Role of the RtxA13 toxin.</title>
        <authorList>
            <person name="Callol A."/>
            <person name="Pajuelo D."/>
            <person name="Ebbesson L."/>
            <person name="Teles M."/>
            <person name="MacKenzie S."/>
            <person name="Amaro C."/>
        </authorList>
    </citation>
    <scope>NUCLEOTIDE SEQUENCE</scope>
</reference>
<dbReference type="AlphaFoldDB" id="A0A0E9VRK2"/>